<evidence type="ECO:0000256" key="3">
    <source>
        <dbReference type="ARBA" id="ARBA00022989"/>
    </source>
</evidence>
<sequence length="150" mass="17599">MTNYDQIILNDNYEIQQQIKDFKILTIGFNILLLVSIIISMIFILYTFLSSYYKLNKNTYEIYLLLGMKKRKLLIVVIFPFIISCVISTIINLIISFKQSGDAFFMTKSEMISVLRISLLPSLIYLTILLVINILINREFVKNTYNNYIL</sequence>
<dbReference type="GO" id="GO:0016020">
    <property type="term" value="C:membrane"/>
    <property type="evidence" value="ECO:0007669"/>
    <property type="project" value="UniProtKB-SubCell"/>
</dbReference>
<dbReference type="SUPFAM" id="SSF161098">
    <property type="entry name" value="MetI-like"/>
    <property type="match status" value="1"/>
</dbReference>
<feature type="transmembrane region" description="Helical" evidence="5">
    <location>
        <begin position="115"/>
        <end position="136"/>
    </location>
</feature>
<feature type="transmembrane region" description="Helical" evidence="5">
    <location>
        <begin position="73"/>
        <end position="95"/>
    </location>
</feature>
<organism evidence="6 7">
    <name type="scientific">Helcococcus kunzii ATCC 51366</name>
    <dbReference type="NCBI Taxonomy" id="883114"/>
    <lineage>
        <taxon>Bacteria</taxon>
        <taxon>Bacillati</taxon>
        <taxon>Bacillota</taxon>
        <taxon>Tissierellia</taxon>
        <taxon>Tissierellales</taxon>
        <taxon>Peptoniphilaceae</taxon>
        <taxon>Helcococcus</taxon>
    </lineage>
</organism>
<feature type="transmembrane region" description="Helical" evidence="5">
    <location>
        <begin position="31"/>
        <end position="53"/>
    </location>
</feature>
<dbReference type="EMBL" id="AGEI01000012">
    <property type="protein sequence ID" value="EHR35508.1"/>
    <property type="molecule type" value="Genomic_DNA"/>
</dbReference>
<evidence type="ECO:0000256" key="4">
    <source>
        <dbReference type="ARBA" id="ARBA00023136"/>
    </source>
</evidence>
<keyword evidence="2 5" id="KW-0812">Transmembrane</keyword>
<keyword evidence="7" id="KW-1185">Reference proteome</keyword>
<evidence type="ECO:0008006" key="8">
    <source>
        <dbReference type="Google" id="ProtNLM"/>
    </source>
</evidence>
<evidence type="ECO:0000313" key="6">
    <source>
        <dbReference type="EMBL" id="EHR35508.1"/>
    </source>
</evidence>
<comment type="subcellular location">
    <subcellularLocation>
        <location evidence="1">Membrane</location>
        <topology evidence="1">Multi-pass membrane protein</topology>
    </subcellularLocation>
</comment>
<accession>H3NM99</accession>
<name>H3NM99_9FIRM</name>
<dbReference type="AlphaFoldDB" id="H3NM99"/>
<keyword evidence="4 5" id="KW-0472">Membrane</keyword>
<gene>
    <name evidence="6" type="ORF">HMPREF9709_00460</name>
</gene>
<evidence type="ECO:0000256" key="1">
    <source>
        <dbReference type="ARBA" id="ARBA00004141"/>
    </source>
</evidence>
<evidence type="ECO:0000256" key="2">
    <source>
        <dbReference type="ARBA" id="ARBA00022692"/>
    </source>
</evidence>
<evidence type="ECO:0000256" key="5">
    <source>
        <dbReference type="SAM" id="Phobius"/>
    </source>
</evidence>
<comment type="caution">
    <text evidence="6">The sequence shown here is derived from an EMBL/GenBank/DDBJ whole genome shotgun (WGS) entry which is preliminary data.</text>
</comment>
<keyword evidence="3 5" id="KW-1133">Transmembrane helix</keyword>
<protein>
    <recommendedName>
        <fullName evidence="8">ABC3 transporter permease protein domain-containing protein</fullName>
    </recommendedName>
</protein>
<reference evidence="6 7" key="1">
    <citation type="submission" date="2012-01" db="EMBL/GenBank/DDBJ databases">
        <title>The Genome Sequence of Helcococcus kunzii ATCC 51366.</title>
        <authorList>
            <consortium name="The Broad Institute Genome Sequencing Platform"/>
            <person name="Earl A."/>
            <person name="Ward D."/>
            <person name="Feldgarden M."/>
            <person name="Gevers D."/>
            <person name="Huys G."/>
            <person name="Young S.K."/>
            <person name="Zeng Q."/>
            <person name="Gargeya S."/>
            <person name="Fitzgerald M."/>
            <person name="Haas B."/>
            <person name="Abouelleil A."/>
            <person name="Alvarado L."/>
            <person name="Arachchi H.M."/>
            <person name="Berlin A."/>
            <person name="Chapman S.B."/>
            <person name="Gearin G."/>
            <person name="Goldberg J."/>
            <person name="Griggs A."/>
            <person name="Gujja S."/>
            <person name="Hansen M."/>
            <person name="Heiman D."/>
            <person name="Howarth C."/>
            <person name="Larimer J."/>
            <person name="Lui A."/>
            <person name="MacDonald P.J.P."/>
            <person name="McCowen C."/>
            <person name="Montmayeur A."/>
            <person name="Murphy C."/>
            <person name="Neiman D."/>
            <person name="Pearson M."/>
            <person name="Priest M."/>
            <person name="Roberts A."/>
            <person name="Saif S."/>
            <person name="Shea T."/>
            <person name="Sisk P."/>
            <person name="Stolte C."/>
            <person name="Sykes S."/>
            <person name="Wortman J."/>
            <person name="Nusbaum C."/>
            <person name="Birren B."/>
        </authorList>
    </citation>
    <scope>NUCLEOTIDE SEQUENCE [LARGE SCALE GENOMIC DNA]</scope>
    <source>
        <strain evidence="6 7">ATCC 51366</strain>
    </source>
</reference>
<dbReference type="GeneID" id="96999862"/>
<dbReference type="Proteomes" id="UP000004191">
    <property type="component" value="Unassembled WGS sequence"/>
</dbReference>
<dbReference type="Gene3D" id="1.10.3720.10">
    <property type="entry name" value="MetI-like"/>
    <property type="match status" value="1"/>
</dbReference>
<dbReference type="HOGENOM" id="CLU_1738033_0_0_9"/>
<evidence type="ECO:0000313" key="7">
    <source>
        <dbReference type="Proteomes" id="UP000004191"/>
    </source>
</evidence>
<dbReference type="RefSeq" id="WP_005397572.1">
    <property type="nucleotide sequence ID" value="NZ_JH601088.1"/>
</dbReference>
<dbReference type="InterPro" id="IPR035906">
    <property type="entry name" value="MetI-like_sf"/>
</dbReference>
<proteinExistence type="predicted"/>